<dbReference type="PANTHER" id="PTHR36529">
    <property type="entry name" value="SLL1095 PROTEIN"/>
    <property type="match status" value="1"/>
</dbReference>
<dbReference type="PANTHER" id="PTHR36529:SF1">
    <property type="entry name" value="GLYCOSYLTRANSFERASE"/>
    <property type="match status" value="1"/>
</dbReference>
<sequence length="205" mass="21964">MAPDAQVVVLVFAKAPIPGKVKTRLMPSLDAKQACDVHVALLERTLAVACRAFSPARVQLWAGLEPTHPTLEALAACHGIARHAQSSGDLGRRMHAALCAQQGPALLIGSDCPVLTPILLARCARALVDHDLVLLPAEDGGYALIGGVRPHCGVFEAIEWGGRDVTAQTLERARALGLHVACPETVWDIDTPRDLERWRNLDDST</sequence>
<dbReference type="NCBIfam" id="TIGR04282">
    <property type="entry name" value="glyco_like_cofC"/>
    <property type="match status" value="1"/>
</dbReference>
<evidence type="ECO:0000313" key="2">
    <source>
        <dbReference type="Proteomes" id="UP001319883"/>
    </source>
</evidence>
<name>A0ABS7WZ02_9GAMM</name>
<proteinExistence type="predicted"/>
<dbReference type="SUPFAM" id="SSF53448">
    <property type="entry name" value="Nucleotide-diphospho-sugar transferases"/>
    <property type="match status" value="1"/>
</dbReference>
<protein>
    <submittedName>
        <fullName evidence="1">TIGR04282 family arsenosugar biosynthesis glycosyltransferase</fullName>
    </submittedName>
</protein>
<dbReference type="Gene3D" id="3.90.550.10">
    <property type="entry name" value="Spore Coat Polysaccharide Biosynthesis Protein SpsA, Chain A"/>
    <property type="match status" value="1"/>
</dbReference>
<dbReference type="Pfam" id="PF09837">
    <property type="entry name" value="DUF2064"/>
    <property type="match status" value="1"/>
</dbReference>
<dbReference type="InterPro" id="IPR029044">
    <property type="entry name" value="Nucleotide-diphossugar_trans"/>
</dbReference>
<comment type="caution">
    <text evidence="1">The sequence shown here is derived from an EMBL/GenBank/DDBJ whole genome shotgun (WGS) entry which is preliminary data.</text>
</comment>
<keyword evidence="2" id="KW-1185">Reference proteome</keyword>
<organism evidence="1 2">
    <name type="scientific">Modicisalibacter tunisiensis</name>
    <dbReference type="NCBI Taxonomy" id="390637"/>
    <lineage>
        <taxon>Bacteria</taxon>
        <taxon>Pseudomonadati</taxon>
        <taxon>Pseudomonadota</taxon>
        <taxon>Gammaproteobacteria</taxon>
        <taxon>Oceanospirillales</taxon>
        <taxon>Halomonadaceae</taxon>
        <taxon>Modicisalibacter</taxon>
    </lineage>
</organism>
<accession>A0ABS7WZ02</accession>
<dbReference type="EMBL" id="JAGXFD010000001">
    <property type="protein sequence ID" value="MBZ9566977.1"/>
    <property type="molecule type" value="Genomic_DNA"/>
</dbReference>
<evidence type="ECO:0000313" key="1">
    <source>
        <dbReference type="EMBL" id="MBZ9566977.1"/>
    </source>
</evidence>
<gene>
    <name evidence="1" type="ORF">KGQ91_04650</name>
</gene>
<reference evidence="1 2" key="1">
    <citation type="submission" date="2021-05" db="EMBL/GenBank/DDBJ databases">
        <title>Petroleum and Energy Research Collection (APPE): ex situ preservation of microbial diversity associated with the oil industry and exploitation of its biotechnological potential.</title>
        <authorList>
            <person name="Paixao C.T.M."/>
            <person name="Gomes M.B."/>
            <person name="Oliveira V.M."/>
        </authorList>
    </citation>
    <scope>NUCLEOTIDE SEQUENCE [LARGE SCALE GENOMIC DNA]</scope>
    <source>
        <strain evidence="1 2">LIT2</strain>
    </source>
</reference>
<dbReference type="InterPro" id="IPR018641">
    <property type="entry name" value="Trfase_1_rSAM/seldom-assoc"/>
</dbReference>
<dbReference type="Proteomes" id="UP001319883">
    <property type="component" value="Unassembled WGS sequence"/>
</dbReference>